<reference evidence="2 3" key="1">
    <citation type="submission" date="2018-03" db="EMBL/GenBank/DDBJ databases">
        <title>Genomic Encyclopedia of Archaeal and Bacterial Type Strains, Phase II (KMG-II): from individual species to whole genera.</title>
        <authorList>
            <person name="Goeker M."/>
        </authorList>
    </citation>
    <scope>NUCLEOTIDE SEQUENCE [LARGE SCALE GENOMIC DNA]</scope>
    <source>
        <strain evidence="2 3">DSM 25328</strain>
    </source>
</reference>
<name>A0A2T1AGA5_TRISK</name>
<proteinExistence type="predicted"/>
<protein>
    <submittedName>
        <fullName evidence="2">Uncharacterized protein</fullName>
    </submittedName>
</protein>
<evidence type="ECO:0000313" key="2">
    <source>
        <dbReference type="EMBL" id="PRZ47596.1"/>
    </source>
</evidence>
<dbReference type="RefSeq" id="WP_106163855.1">
    <property type="nucleotide sequence ID" value="NZ_PVUF01000006.1"/>
</dbReference>
<comment type="caution">
    <text evidence="2">The sequence shown here is derived from an EMBL/GenBank/DDBJ whole genome shotgun (WGS) entry which is preliminary data.</text>
</comment>
<evidence type="ECO:0000256" key="1">
    <source>
        <dbReference type="SAM" id="SignalP"/>
    </source>
</evidence>
<dbReference type="EMBL" id="PVUF01000006">
    <property type="protein sequence ID" value="PRZ47596.1"/>
    <property type="molecule type" value="Genomic_DNA"/>
</dbReference>
<keyword evidence="1" id="KW-0732">Signal</keyword>
<feature type="signal peptide" evidence="1">
    <location>
        <begin position="1"/>
        <end position="20"/>
    </location>
</feature>
<feature type="chain" id="PRO_5015673536" evidence="1">
    <location>
        <begin position="21"/>
        <end position="182"/>
    </location>
</feature>
<dbReference type="AlphaFoldDB" id="A0A2T1AGA5"/>
<accession>A0A2T1AGA5</accession>
<dbReference type="Proteomes" id="UP000237718">
    <property type="component" value="Unassembled WGS sequence"/>
</dbReference>
<dbReference type="OrthoDB" id="7665031at2"/>
<sequence length="182" mass="19856">MLKTTFGALALCCVAGLGNAANLFTEAGNWAAVYKGNTCHVYTVSSARDTSGYLEFTFKNKGLNATFDYIYTPYTPDEVDPPWDESEDFVTLYIDDEQVWFGDEMFFYTGPGFTYGASMTPGFIPEVLDAMLSAQSDFGFAVERAAEGETWLYGGFSLDGLDQALAKAGEMCQFDPGALPQS</sequence>
<gene>
    <name evidence="2" type="ORF">CLV89_106129</name>
</gene>
<organism evidence="2 3">
    <name type="scientific">Tritonibacter scottomollicae</name>
    <name type="common">Epibacterium scottomollicae</name>
    <dbReference type="NCBI Taxonomy" id="483013"/>
    <lineage>
        <taxon>Bacteria</taxon>
        <taxon>Pseudomonadati</taxon>
        <taxon>Pseudomonadota</taxon>
        <taxon>Alphaproteobacteria</taxon>
        <taxon>Rhodobacterales</taxon>
        <taxon>Paracoccaceae</taxon>
        <taxon>Tritonibacter</taxon>
    </lineage>
</organism>
<evidence type="ECO:0000313" key="3">
    <source>
        <dbReference type="Proteomes" id="UP000237718"/>
    </source>
</evidence>